<dbReference type="AlphaFoldDB" id="A0A8H4A474"/>
<name>A0A8H4A474_GIGMA</name>
<dbReference type="OrthoDB" id="2412847at2759"/>
<evidence type="ECO:0000313" key="3">
    <source>
        <dbReference type="Proteomes" id="UP000439903"/>
    </source>
</evidence>
<sequence length="142" mass="16589">MEKNPERAKELLTWIQDAIVTRKLCNPVYSISRKRSTGVFSKFLKPYGIIAKRLRKFEDKHASRVHDGQNPTLQHLEFLSRVAMRHKIDHFDSEKYYDKGDTLDSDLDSDPEPESEILAPIPKPINKNTSEIEDIYNLYRSI</sequence>
<comment type="caution">
    <text evidence="2">The sequence shown here is derived from an EMBL/GenBank/DDBJ whole genome shotgun (WGS) entry which is preliminary data.</text>
</comment>
<feature type="region of interest" description="Disordered" evidence="1">
    <location>
        <begin position="97"/>
        <end position="125"/>
    </location>
</feature>
<protein>
    <submittedName>
        <fullName evidence="2">Uncharacterized protein</fullName>
    </submittedName>
</protein>
<accession>A0A8H4A474</accession>
<reference evidence="2 3" key="1">
    <citation type="journal article" date="2019" name="Environ. Microbiol.">
        <title>At the nexus of three kingdoms: the genome of the mycorrhizal fungus Gigaspora margarita provides insights into plant, endobacterial and fungal interactions.</title>
        <authorList>
            <person name="Venice F."/>
            <person name="Ghignone S."/>
            <person name="Salvioli di Fossalunga A."/>
            <person name="Amselem J."/>
            <person name="Novero M."/>
            <person name="Xianan X."/>
            <person name="Sedzielewska Toro K."/>
            <person name="Morin E."/>
            <person name="Lipzen A."/>
            <person name="Grigoriev I.V."/>
            <person name="Henrissat B."/>
            <person name="Martin F.M."/>
            <person name="Bonfante P."/>
        </authorList>
    </citation>
    <scope>NUCLEOTIDE SEQUENCE [LARGE SCALE GENOMIC DNA]</scope>
    <source>
        <strain evidence="2 3">BEG34</strain>
    </source>
</reference>
<gene>
    <name evidence="2" type="ORF">F8M41_008978</name>
</gene>
<evidence type="ECO:0000313" key="2">
    <source>
        <dbReference type="EMBL" id="KAF0405055.1"/>
    </source>
</evidence>
<dbReference type="EMBL" id="WTPW01001957">
    <property type="protein sequence ID" value="KAF0405055.1"/>
    <property type="molecule type" value="Genomic_DNA"/>
</dbReference>
<organism evidence="2 3">
    <name type="scientific">Gigaspora margarita</name>
    <dbReference type="NCBI Taxonomy" id="4874"/>
    <lineage>
        <taxon>Eukaryota</taxon>
        <taxon>Fungi</taxon>
        <taxon>Fungi incertae sedis</taxon>
        <taxon>Mucoromycota</taxon>
        <taxon>Glomeromycotina</taxon>
        <taxon>Glomeromycetes</taxon>
        <taxon>Diversisporales</taxon>
        <taxon>Gigasporaceae</taxon>
        <taxon>Gigaspora</taxon>
    </lineage>
</organism>
<proteinExistence type="predicted"/>
<evidence type="ECO:0000256" key="1">
    <source>
        <dbReference type="SAM" id="MobiDB-lite"/>
    </source>
</evidence>
<dbReference type="Proteomes" id="UP000439903">
    <property type="component" value="Unassembled WGS sequence"/>
</dbReference>
<keyword evidence="3" id="KW-1185">Reference proteome</keyword>
<feature type="compositionally biased region" description="Acidic residues" evidence="1">
    <location>
        <begin position="103"/>
        <end position="115"/>
    </location>
</feature>